<evidence type="ECO:0000313" key="2">
    <source>
        <dbReference type="Proteomes" id="UP001595974"/>
    </source>
</evidence>
<dbReference type="Pfam" id="PF07283">
    <property type="entry name" value="TrbH"/>
    <property type="match status" value="1"/>
</dbReference>
<dbReference type="PROSITE" id="PS51257">
    <property type="entry name" value="PROKAR_LIPOPROTEIN"/>
    <property type="match status" value="1"/>
</dbReference>
<proteinExistence type="predicted"/>
<organism evidence="1 2">
    <name type="scientific">Thauera sinica</name>
    <dbReference type="NCBI Taxonomy" id="2665146"/>
    <lineage>
        <taxon>Bacteria</taxon>
        <taxon>Pseudomonadati</taxon>
        <taxon>Pseudomonadota</taxon>
        <taxon>Betaproteobacteria</taxon>
        <taxon>Rhodocyclales</taxon>
        <taxon>Zoogloeaceae</taxon>
        <taxon>Thauera</taxon>
    </lineage>
</organism>
<name>A0ABW1AV07_9RHOO</name>
<dbReference type="Proteomes" id="UP001595974">
    <property type="component" value="Unassembled WGS sequence"/>
</dbReference>
<dbReference type="EMBL" id="JBHSOG010000068">
    <property type="protein sequence ID" value="MFC5770997.1"/>
    <property type="molecule type" value="Genomic_DNA"/>
</dbReference>
<evidence type="ECO:0000313" key="1">
    <source>
        <dbReference type="EMBL" id="MFC5770997.1"/>
    </source>
</evidence>
<reference evidence="2" key="1">
    <citation type="journal article" date="2019" name="Int. J. Syst. Evol. Microbiol.">
        <title>The Global Catalogue of Microorganisms (GCM) 10K type strain sequencing project: providing services to taxonomists for standard genome sequencing and annotation.</title>
        <authorList>
            <consortium name="The Broad Institute Genomics Platform"/>
            <consortium name="The Broad Institute Genome Sequencing Center for Infectious Disease"/>
            <person name="Wu L."/>
            <person name="Ma J."/>
        </authorList>
    </citation>
    <scope>NUCLEOTIDE SEQUENCE [LARGE SCALE GENOMIC DNA]</scope>
    <source>
        <strain evidence="2">SHR3</strain>
    </source>
</reference>
<gene>
    <name evidence="1" type="ORF">ACFPTN_16580</name>
</gene>
<comment type="caution">
    <text evidence="1">The sequence shown here is derived from an EMBL/GenBank/DDBJ whole genome shotgun (WGS) entry which is preliminary data.</text>
</comment>
<protein>
    <submittedName>
        <fullName evidence="1">Conjugal transfer protein TrbH</fullName>
    </submittedName>
</protein>
<sequence length="158" mass="16344">MTRRLPLTGLVLAVWVLGGCATGRPYGNFVATSAALDQPALAAQATRQLAALWPPARTRFALTQPAADTFGAALVGQLRAAGYAVQEAAAGSPALGTAPVDPAAGLTSEALTLRYVLDHDAGTDLYRLTLSVGEQSITRAYLVQGGTARPAGAWVRRE</sequence>
<dbReference type="InterPro" id="IPR010837">
    <property type="entry name" value="Conjugal_tfr_TrbH"/>
</dbReference>
<keyword evidence="2" id="KW-1185">Reference proteome</keyword>
<dbReference type="RefSeq" id="WP_096453092.1">
    <property type="nucleotide sequence ID" value="NZ_JBHSOG010000068.1"/>
</dbReference>
<accession>A0ABW1AV07</accession>